<accession>A0AAI8VIM4</accession>
<protein>
    <submittedName>
        <fullName evidence="2">Uu.00g130090.m01.CDS01</fullName>
    </submittedName>
</protein>
<feature type="compositionally biased region" description="Basic residues" evidence="1">
    <location>
        <begin position="1"/>
        <end position="10"/>
    </location>
</feature>
<evidence type="ECO:0000313" key="3">
    <source>
        <dbReference type="Proteomes" id="UP001295740"/>
    </source>
</evidence>
<dbReference type="InterPro" id="IPR027417">
    <property type="entry name" value="P-loop_NTPase"/>
</dbReference>
<reference evidence="2" key="1">
    <citation type="submission" date="2023-10" db="EMBL/GenBank/DDBJ databases">
        <authorList>
            <person name="Hackl T."/>
        </authorList>
    </citation>
    <scope>NUCLEOTIDE SEQUENCE</scope>
</reference>
<evidence type="ECO:0000256" key="1">
    <source>
        <dbReference type="SAM" id="MobiDB-lite"/>
    </source>
</evidence>
<gene>
    <name evidence="2" type="ORF">KHLLAP_LOCUS6083</name>
</gene>
<organism evidence="2 3">
    <name type="scientific">Anthostomella pinea</name>
    <dbReference type="NCBI Taxonomy" id="933095"/>
    <lineage>
        <taxon>Eukaryota</taxon>
        <taxon>Fungi</taxon>
        <taxon>Dikarya</taxon>
        <taxon>Ascomycota</taxon>
        <taxon>Pezizomycotina</taxon>
        <taxon>Sordariomycetes</taxon>
        <taxon>Xylariomycetidae</taxon>
        <taxon>Xylariales</taxon>
        <taxon>Xylariaceae</taxon>
        <taxon>Anthostomella</taxon>
    </lineage>
</organism>
<dbReference type="EMBL" id="CAUWAG010000007">
    <property type="protein sequence ID" value="CAJ2505615.1"/>
    <property type="molecule type" value="Genomic_DNA"/>
</dbReference>
<dbReference type="SUPFAM" id="SSF52540">
    <property type="entry name" value="P-loop containing nucleoside triphosphate hydrolases"/>
    <property type="match status" value="1"/>
</dbReference>
<dbReference type="AlphaFoldDB" id="A0AAI8VIM4"/>
<proteinExistence type="predicted"/>
<feature type="region of interest" description="Disordered" evidence="1">
    <location>
        <begin position="1"/>
        <end position="22"/>
    </location>
</feature>
<dbReference type="Proteomes" id="UP001295740">
    <property type="component" value="Unassembled WGS sequence"/>
</dbReference>
<comment type="caution">
    <text evidence="2">The sequence shown here is derived from an EMBL/GenBank/DDBJ whole genome shotgun (WGS) entry which is preliminary data.</text>
</comment>
<evidence type="ECO:0000313" key="2">
    <source>
        <dbReference type="EMBL" id="CAJ2505615.1"/>
    </source>
</evidence>
<name>A0AAI8VIM4_9PEZI</name>
<keyword evidence="3" id="KW-1185">Reference proteome</keyword>
<sequence>MAEKSTKHRHPMQEPDSMVPPRPMTLNNIVFLGRKKVGIPRILRGVGQPNTSADYTPSLDTYHYRESRSARDYVLVDAGGVNEEEAQRQMEVAKGLVVVYDPSDTESKSYVESITKLAAGKPGLLVAPKVDEDWRVLATSQEWDIGREEEVDTKLGYLANRLAHRSRYSSPFDSYVVAV</sequence>